<protein>
    <recommendedName>
        <fullName evidence="2">YCII-related domain-containing protein</fullName>
    </recommendedName>
</protein>
<name>A0A8J3Q240_9ACTN</name>
<dbReference type="Pfam" id="PF03795">
    <property type="entry name" value="YCII"/>
    <property type="match status" value="1"/>
</dbReference>
<evidence type="ECO:0000313" key="4">
    <source>
        <dbReference type="Proteomes" id="UP000612899"/>
    </source>
</evidence>
<proteinExistence type="inferred from homology"/>
<gene>
    <name evidence="3" type="ORF">Rhe02_04850</name>
</gene>
<dbReference type="RefSeq" id="WP_203906364.1">
    <property type="nucleotide sequence ID" value="NZ_BONY01000002.1"/>
</dbReference>
<dbReference type="Proteomes" id="UP000612899">
    <property type="component" value="Unassembled WGS sequence"/>
</dbReference>
<feature type="domain" description="YCII-related" evidence="2">
    <location>
        <begin position="15"/>
        <end position="95"/>
    </location>
</feature>
<dbReference type="InterPro" id="IPR005545">
    <property type="entry name" value="YCII"/>
</dbReference>
<organism evidence="3 4">
    <name type="scientific">Rhizocola hellebori</name>
    <dbReference type="NCBI Taxonomy" id="1392758"/>
    <lineage>
        <taxon>Bacteria</taxon>
        <taxon>Bacillati</taxon>
        <taxon>Actinomycetota</taxon>
        <taxon>Actinomycetes</taxon>
        <taxon>Micromonosporales</taxon>
        <taxon>Micromonosporaceae</taxon>
        <taxon>Rhizocola</taxon>
    </lineage>
</organism>
<dbReference type="AlphaFoldDB" id="A0A8J3Q240"/>
<evidence type="ECO:0000313" key="3">
    <source>
        <dbReference type="EMBL" id="GIH02418.1"/>
    </source>
</evidence>
<keyword evidence="4" id="KW-1185">Reference proteome</keyword>
<sequence length="113" mass="12606">MNLESFELVMLRRPANPAEYEEATLQRIHGEHLAYHDQLRQEGKIVTNGPLLGPPDESLRGLTFYRVGSVAEARRLAEQDPAVKAGRLAVDVMQWLCPAGTMAQPGHPFVFPE</sequence>
<comment type="caution">
    <text evidence="3">The sequence shown here is derived from an EMBL/GenBank/DDBJ whole genome shotgun (WGS) entry which is preliminary data.</text>
</comment>
<evidence type="ECO:0000259" key="2">
    <source>
        <dbReference type="Pfam" id="PF03795"/>
    </source>
</evidence>
<comment type="similarity">
    <text evidence="1">Belongs to the YciI family.</text>
</comment>
<dbReference type="Gene3D" id="3.30.70.1060">
    <property type="entry name" value="Dimeric alpha+beta barrel"/>
    <property type="match status" value="1"/>
</dbReference>
<dbReference type="SUPFAM" id="SSF54909">
    <property type="entry name" value="Dimeric alpha+beta barrel"/>
    <property type="match status" value="1"/>
</dbReference>
<dbReference type="InterPro" id="IPR011008">
    <property type="entry name" value="Dimeric_a/b-barrel"/>
</dbReference>
<reference evidence="3" key="1">
    <citation type="submission" date="2021-01" db="EMBL/GenBank/DDBJ databases">
        <title>Whole genome shotgun sequence of Rhizocola hellebori NBRC 109834.</title>
        <authorList>
            <person name="Komaki H."/>
            <person name="Tamura T."/>
        </authorList>
    </citation>
    <scope>NUCLEOTIDE SEQUENCE</scope>
    <source>
        <strain evidence="3">NBRC 109834</strain>
    </source>
</reference>
<dbReference type="EMBL" id="BONY01000002">
    <property type="protein sequence ID" value="GIH02418.1"/>
    <property type="molecule type" value="Genomic_DNA"/>
</dbReference>
<accession>A0A8J3Q240</accession>
<evidence type="ECO:0000256" key="1">
    <source>
        <dbReference type="ARBA" id="ARBA00007689"/>
    </source>
</evidence>